<dbReference type="GO" id="GO:0016491">
    <property type="term" value="F:oxidoreductase activity"/>
    <property type="evidence" value="ECO:0007669"/>
    <property type="project" value="InterPro"/>
</dbReference>
<proteinExistence type="predicted"/>
<dbReference type="InterPro" id="IPR029039">
    <property type="entry name" value="Flavoprotein-like_sf"/>
</dbReference>
<dbReference type="STRING" id="288992.SAMN04488522_1011144"/>
<feature type="domain" description="NADPH-dependent FMN reductase-like" evidence="1">
    <location>
        <begin position="1"/>
        <end position="142"/>
    </location>
</feature>
<evidence type="ECO:0000259" key="1">
    <source>
        <dbReference type="Pfam" id="PF03358"/>
    </source>
</evidence>
<name>A0A1M4W5Z2_9SPHI</name>
<sequence>MSILIFNGSLDRRSQSTANSISTYLKQHLEEKGITATVFNLADAHVPFFDATLPETPKSVELMVHEFRKSDLHIWLSPLYHGGMTGAMKNSLDWLEISRESWGPYLTGKVVGLVCWADGGYAIQGINAMDAVARSLRAWTLPFFVPAVRNEIYDEEGRISPNYQKKFELLVQLLTDSKKTGIENKVSC</sequence>
<evidence type="ECO:0000313" key="2">
    <source>
        <dbReference type="EMBL" id="SHE76555.1"/>
    </source>
</evidence>
<dbReference type="InterPro" id="IPR005025">
    <property type="entry name" value="FMN_Rdtase-like_dom"/>
</dbReference>
<accession>A0A1M4W5Z2</accession>
<dbReference type="OrthoDB" id="9812295at2"/>
<dbReference type="EMBL" id="FQUQ01000001">
    <property type="protein sequence ID" value="SHE76555.1"/>
    <property type="molecule type" value="Genomic_DNA"/>
</dbReference>
<dbReference type="Gene3D" id="3.40.50.360">
    <property type="match status" value="1"/>
</dbReference>
<gene>
    <name evidence="2" type="ORF">SAMN04488522_1011144</name>
</gene>
<organism evidence="2 3">
    <name type="scientific">Pedobacter caeni</name>
    <dbReference type="NCBI Taxonomy" id="288992"/>
    <lineage>
        <taxon>Bacteria</taxon>
        <taxon>Pseudomonadati</taxon>
        <taxon>Bacteroidota</taxon>
        <taxon>Sphingobacteriia</taxon>
        <taxon>Sphingobacteriales</taxon>
        <taxon>Sphingobacteriaceae</taxon>
        <taxon>Pedobacter</taxon>
    </lineage>
</organism>
<keyword evidence="3" id="KW-1185">Reference proteome</keyword>
<dbReference type="Pfam" id="PF03358">
    <property type="entry name" value="FMN_red"/>
    <property type="match status" value="1"/>
</dbReference>
<dbReference type="Proteomes" id="UP000184287">
    <property type="component" value="Unassembled WGS sequence"/>
</dbReference>
<dbReference type="RefSeq" id="WP_073228486.1">
    <property type="nucleotide sequence ID" value="NZ_FQUQ01000001.1"/>
</dbReference>
<dbReference type="SUPFAM" id="SSF52218">
    <property type="entry name" value="Flavoproteins"/>
    <property type="match status" value="1"/>
</dbReference>
<evidence type="ECO:0000313" key="3">
    <source>
        <dbReference type="Proteomes" id="UP000184287"/>
    </source>
</evidence>
<protein>
    <submittedName>
        <fullName evidence="2">Arsenical resistance protein ArsH</fullName>
    </submittedName>
</protein>
<dbReference type="AlphaFoldDB" id="A0A1M4W5Z2"/>
<reference evidence="3" key="1">
    <citation type="submission" date="2016-11" db="EMBL/GenBank/DDBJ databases">
        <authorList>
            <person name="Varghese N."/>
            <person name="Submissions S."/>
        </authorList>
    </citation>
    <scope>NUCLEOTIDE SEQUENCE [LARGE SCALE GENOMIC DNA]</scope>
    <source>
        <strain evidence="3">DSM 16990</strain>
    </source>
</reference>